<gene>
    <name evidence="1" type="ORF">SJI18_01100</name>
</gene>
<dbReference type="RefSeq" id="WP_216247534.1">
    <property type="nucleotide sequence ID" value="NZ_JAZHFS010000001.1"/>
</dbReference>
<protein>
    <recommendedName>
        <fullName evidence="3">Phage major capsid protein, HK97 family</fullName>
    </recommendedName>
</protein>
<keyword evidence="2" id="KW-1185">Reference proteome</keyword>
<dbReference type="EMBL" id="JAZHFS010000001">
    <property type="protein sequence ID" value="MEF2110900.1"/>
    <property type="molecule type" value="Genomic_DNA"/>
</dbReference>
<organism evidence="1 2">
    <name type="scientific">Clostridium frigoriphilum</name>
    <dbReference type="NCBI Taxonomy" id="443253"/>
    <lineage>
        <taxon>Bacteria</taxon>
        <taxon>Bacillati</taxon>
        <taxon>Bacillota</taxon>
        <taxon>Clostridia</taxon>
        <taxon>Eubacteriales</taxon>
        <taxon>Clostridiaceae</taxon>
        <taxon>Clostridium</taxon>
    </lineage>
</organism>
<evidence type="ECO:0000313" key="2">
    <source>
        <dbReference type="Proteomes" id="UP001498469"/>
    </source>
</evidence>
<sequence>MPVNVLEYATLFQQELDKQVVAGAVTGFMEGNAGLVSYSGGKTVKVPKISMDGLGDYDRNTGFKKGAATLEFEPFVMGQDRATSFSLDSQDVNETNFVASASNLMGEFQRVKVIPEVDAFRLSKIATLAIAKAGNCVSYGYTPIATDILTKIRADIAAVQDVIGSGVQLLVVMSILTKNVLGNSTEIVKQLTVGGISPVQAGIMTTGASIDLKVTMIDKCPIIEVPSALMKTAFVFADGSTNFGFKVADDAKNINWIIMAQNTAIAVCKTDTMRIFDPNTNQDADAWKLDYRKYHDLFIMDNKYVTLKVNIKEAAV</sequence>
<name>A0ABU7UK88_9CLOT</name>
<evidence type="ECO:0008006" key="3">
    <source>
        <dbReference type="Google" id="ProtNLM"/>
    </source>
</evidence>
<accession>A0ABU7UK88</accession>
<reference evidence="1 2" key="1">
    <citation type="submission" date="2023-11" db="EMBL/GenBank/DDBJ databases">
        <title>Draft genome sequence of a psychrophilic Clostridium strain from permafrost water brine.</title>
        <authorList>
            <person name="Shcherbakova V.A."/>
            <person name="Trubitsyn V.E."/>
            <person name="Zakharyuk A.G."/>
        </authorList>
    </citation>
    <scope>NUCLEOTIDE SEQUENCE [LARGE SCALE GENOMIC DNA]</scope>
    <source>
        <strain evidence="1 2">14F</strain>
    </source>
</reference>
<comment type="caution">
    <text evidence="1">The sequence shown here is derived from an EMBL/GenBank/DDBJ whole genome shotgun (WGS) entry which is preliminary data.</text>
</comment>
<evidence type="ECO:0000313" key="1">
    <source>
        <dbReference type="EMBL" id="MEF2110900.1"/>
    </source>
</evidence>
<proteinExistence type="predicted"/>
<dbReference type="Proteomes" id="UP001498469">
    <property type="component" value="Unassembled WGS sequence"/>
</dbReference>